<dbReference type="Pfam" id="PF13966">
    <property type="entry name" value="zf-RVT"/>
    <property type="match status" value="1"/>
</dbReference>
<evidence type="ECO:0000313" key="2">
    <source>
        <dbReference type="EMBL" id="KAK9990630.1"/>
    </source>
</evidence>
<sequence length="356" mass="40238">MGFSDLQKFNDALLAKQVWRLLTNEDSLFYRFFKAKFFPSGSIPEVKEGVGSFAWKSILKGRGIVQNGLLWRVGNGSSIQMYHNNWLPDPSCKKVLSTPHFFASHEKVSALIDNERHCWAQESIDANFFPFEASLIKAIPLSFDDCRDVITWPLNCDGVYSVRSGYHLLLDMDLNELPRTSNLSTSKRFWKGIWGLKVPNRVKNLMWRAGSDSLPSKSNLRRKIPIDDTCSNCGLESETTLHAIWSCPLLVPVWTVHFGWLIREVGMASSFLDVLHRCAERSNCMDLLAMTVSQIWSRRKKLRVGEAASPLSMINQMAANSLQVFRQSSLIPPKAPSPPKAVKWLPPPPSCKAVKL</sequence>
<name>A0AAW2C2S4_9ROSI</name>
<dbReference type="Proteomes" id="UP001459277">
    <property type="component" value="Unassembled WGS sequence"/>
</dbReference>
<proteinExistence type="predicted"/>
<gene>
    <name evidence="2" type="ORF">SO802_025615</name>
</gene>
<keyword evidence="3" id="KW-1185">Reference proteome</keyword>
<dbReference type="EMBL" id="JAZDWU010000009">
    <property type="protein sequence ID" value="KAK9990630.1"/>
    <property type="molecule type" value="Genomic_DNA"/>
</dbReference>
<dbReference type="AlphaFoldDB" id="A0AAW2C2S4"/>
<organism evidence="2 3">
    <name type="scientific">Lithocarpus litseifolius</name>
    <dbReference type="NCBI Taxonomy" id="425828"/>
    <lineage>
        <taxon>Eukaryota</taxon>
        <taxon>Viridiplantae</taxon>
        <taxon>Streptophyta</taxon>
        <taxon>Embryophyta</taxon>
        <taxon>Tracheophyta</taxon>
        <taxon>Spermatophyta</taxon>
        <taxon>Magnoliopsida</taxon>
        <taxon>eudicotyledons</taxon>
        <taxon>Gunneridae</taxon>
        <taxon>Pentapetalae</taxon>
        <taxon>rosids</taxon>
        <taxon>fabids</taxon>
        <taxon>Fagales</taxon>
        <taxon>Fagaceae</taxon>
        <taxon>Lithocarpus</taxon>
    </lineage>
</organism>
<dbReference type="InterPro" id="IPR026960">
    <property type="entry name" value="RVT-Znf"/>
</dbReference>
<accession>A0AAW2C2S4</accession>
<dbReference type="PANTHER" id="PTHR33116:SF86">
    <property type="entry name" value="REVERSE TRANSCRIPTASE DOMAIN-CONTAINING PROTEIN"/>
    <property type="match status" value="1"/>
</dbReference>
<evidence type="ECO:0000313" key="3">
    <source>
        <dbReference type="Proteomes" id="UP001459277"/>
    </source>
</evidence>
<dbReference type="PANTHER" id="PTHR33116">
    <property type="entry name" value="REVERSE TRANSCRIPTASE ZINC-BINDING DOMAIN-CONTAINING PROTEIN-RELATED-RELATED"/>
    <property type="match status" value="1"/>
</dbReference>
<comment type="caution">
    <text evidence="2">The sequence shown here is derived from an EMBL/GenBank/DDBJ whole genome shotgun (WGS) entry which is preliminary data.</text>
</comment>
<reference evidence="2 3" key="1">
    <citation type="submission" date="2024-01" db="EMBL/GenBank/DDBJ databases">
        <title>A telomere-to-telomere, gap-free genome of sweet tea (Lithocarpus litseifolius).</title>
        <authorList>
            <person name="Zhou J."/>
        </authorList>
    </citation>
    <scope>NUCLEOTIDE SEQUENCE [LARGE SCALE GENOMIC DNA]</scope>
    <source>
        <strain evidence="2">Zhou-2022a</strain>
        <tissue evidence="2">Leaf</tissue>
    </source>
</reference>
<feature type="domain" description="Reverse transcriptase zinc-binding" evidence="1">
    <location>
        <begin position="160"/>
        <end position="254"/>
    </location>
</feature>
<protein>
    <recommendedName>
        <fullName evidence="1">Reverse transcriptase zinc-binding domain-containing protein</fullName>
    </recommendedName>
</protein>
<evidence type="ECO:0000259" key="1">
    <source>
        <dbReference type="Pfam" id="PF13966"/>
    </source>
</evidence>